<feature type="region of interest" description="Disordered" evidence="2">
    <location>
        <begin position="94"/>
        <end position="117"/>
    </location>
</feature>
<name>A0ABV0Q324_9TELE</name>
<feature type="non-terminal residue" evidence="3">
    <location>
        <position position="1"/>
    </location>
</feature>
<proteinExistence type="predicted"/>
<evidence type="ECO:0000256" key="1">
    <source>
        <dbReference type="ARBA" id="ARBA00023002"/>
    </source>
</evidence>
<dbReference type="PROSITE" id="PS00070">
    <property type="entry name" value="ALDEHYDE_DEHYDR_CYS"/>
    <property type="match status" value="1"/>
</dbReference>
<organism evidence="3 4">
    <name type="scientific">Goodea atripinnis</name>
    <dbReference type="NCBI Taxonomy" id="208336"/>
    <lineage>
        <taxon>Eukaryota</taxon>
        <taxon>Metazoa</taxon>
        <taxon>Chordata</taxon>
        <taxon>Craniata</taxon>
        <taxon>Vertebrata</taxon>
        <taxon>Euteleostomi</taxon>
        <taxon>Actinopterygii</taxon>
        <taxon>Neopterygii</taxon>
        <taxon>Teleostei</taxon>
        <taxon>Neoteleostei</taxon>
        <taxon>Acanthomorphata</taxon>
        <taxon>Ovalentaria</taxon>
        <taxon>Atherinomorphae</taxon>
        <taxon>Cyprinodontiformes</taxon>
        <taxon>Goodeidae</taxon>
        <taxon>Goodea</taxon>
    </lineage>
</organism>
<reference evidence="3 4" key="1">
    <citation type="submission" date="2021-06" db="EMBL/GenBank/DDBJ databases">
        <authorList>
            <person name="Palmer J.M."/>
        </authorList>
    </citation>
    <scope>NUCLEOTIDE SEQUENCE [LARGE SCALE GENOMIC DNA]</scope>
    <source>
        <strain evidence="3 4">GA_2019</strain>
        <tissue evidence="3">Muscle</tissue>
    </source>
</reference>
<protein>
    <submittedName>
        <fullName evidence="3">Uncharacterized protein</fullName>
    </submittedName>
</protein>
<keyword evidence="1" id="KW-0560">Oxidoreductase</keyword>
<evidence type="ECO:0000313" key="4">
    <source>
        <dbReference type="Proteomes" id="UP001476798"/>
    </source>
</evidence>
<feature type="region of interest" description="Disordered" evidence="2">
    <location>
        <begin position="1"/>
        <end position="28"/>
    </location>
</feature>
<dbReference type="Proteomes" id="UP001476798">
    <property type="component" value="Unassembled WGS sequence"/>
</dbReference>
<evidence type="ECO:0000313" key="3">
    <source>
        <dbReference type="EMBL" id="MEQ2189928.1"/>
    </source>
</evidence>
<dbReference type="EMBL" id="JAHRIO010094718">
    <property type="protein sequence ID" value="MEQ2189928.1"/>
    <property type="molecule type" value="Genomic_DNA"/>
</dbReference>
<evidence type="ECO:0000256" key="2">
    <source>
        <dbReference type="SAM" id="MobiDB-lite"/>
    </source>
</evidence>
<accession>A0ABV0Q324</accession>
<comment type="caution">
    <text evidence="3">The sequence shown here is derived from an EMBL/GenBank/DDBJ whole genome shotgun (WGS) entry which is preliminary data.</text>
</comment>
<dbReference type="InterPro" id="IPR016160">
    <property type="entry name" value="Ald_DH_CS_CYS"/>
</dbReference>
<keyword evidence="4" id="KW-1185">Reference proteome</keyword>
<sequence length="239" mass="25542">TREEEWGPTLDLQGREAEPPSKSMEVNDGLATSLRSPPRVWTDVHGTGSSVGHLGGHTTLGLAGTISYIVRLQAEPAEYTVSAGPAVWAQGREGSGMPTAVQSGLRGLGRSQRRHGTPYPAAEELIGSRAVGPTTQAVPHKCPGAADHLLGAEALLALSQGQACVGQNRVLCQPSGRGTRSLQSLREAQKLWTWAYRWNYWAEGTLWRIACPARGSPLGNGDCILRWYRGSGIGLVKSR</sequence>
<gene>
    <name evidence="3" type="ORF">GOODEAATRI_030327</name>
</gene>